<dbReference type="AlphaFoldDB" id="A0A0E0J3V1"/>
<organism evidence="2">
    <name type="scientific">Oryza nivara</name>
    <name type="common">Indian wild rice</name>
    <name type="synonym">Oryza sativa f. spontanea</name>
    <dbReference type="NCBI Taxonomy" id="4536"/>
    <lineage>
        <taxon>Eukaryota</taxon>
        <taxon>Viridiplantae</taxon>
        <taxon>Streptophyta</taxon>
        <taxon>Embryophyta</taxon>
        <taxon>Tracheophyta</taxon>
        <taxon>Spermatophyta</taxon>
        <taxon>Magnoliopsida</taxon>
        <taxon>Liliopsida</taxon>
        <taxon>Poales</taxon>
        <taxon>Poaceae</taxon>
        <taxon>BOP clade</taxon>
        <taxon>Oryzoideae</taxon>
        <taxon>Oryzeae</taxon>
        <taxon>Oryzinae</taxon>
        <taxon>Oryza</taxon>
    </lineage>
</organism>
<reference evidence="2" key="2">
    <citation type="submission" date="2018-04" db="EMBL/GenBank/DDBJ databases">
        <title>OnivRS2 (Oryza nivara Reference Sequence Version 2).</title>
        <authorList>
            <person name="Zhang J."/>
            <person name="Kudrna D."/>
            <person name="Lee S."/>
            <person name="Talag J."/>
            <person name="Rajasekar S."/>
            <person name="Welchert J."/>
            <person name="Hsing Y.-I."/>
            <person name="Wing R.A."/>
        </authorList>
    </citation>
    <scope>NUCLEOTIDE SEQUENCE [LARGE SCALE GENOMIC DNA]</scope>
    <source>
        <strain evidence="2">SL10</strain>
    </source>
</reference>
<evidence type="ECO:0000313" key="3">
    <source>
        <dbReference type="Proteomes" id="UP000006591"/>
    </source>
</evidence>
<name>A0A0E0J3V1_ORYNI</name>
<protein>
    <submittedName>
        <fullName evidence="2">Uncharacterized protein</fullName>
    </submittedName>
</protein>
<evidence type="ECO:0000256" key="1">
    <source>
        <dbReference type="SAM" id="MobiDB-lite"/>
    </source>
</evidence>
<accession>A0A0E0J3V1</accession>
<dbReference type="Proteomes" id="UP000006591">
    <property type="component" value="Chromosome 11"/>
</dbReference>
<dbReference type="Gramene" id="ONIVA11G18440.1">
    <property type="protein sequence ID" value="ONIVA11G18440.1"/>
    <property type="gene ID" value="ONIVA11G18440"/>
</dbReference>
<keyword evidence="3" id="KW-1185">Reference proteome</keyword>
<feature type="region of interest" description="Disordered" evidence="1">
    <location>
        <begin position="1"/>
        <end position="24"/>
    </location>
</feature>
<dbReference type="HOGENOM" id="CLU_039567_0_0_1"/>
<reference evidence="2" key="1">
    <citation type="submission" date="2015-04" db="UniProtKB">
        <authorList>
            <consortium name="EnsemblPlants"/>
        </authorList>
    </citation>
    <scope>IDENTIFICATION</scope>
    <source>
        <strain evidence="2">SL10</strain>
    </source>
</reference>
<proteinExistence type="predicted"/>
<dbReference type="OMA" id="CICQTHT"/>
<dbReference type="EnsemblPlants" id="ONIVA11G18440.1">
    <property type="protein sequence ID" value="ONIVA11G18440.1"/>
    <property type="gene ID" value="ONIVA11G18440"/>
</dbReference>
<sequence length="523" mass="57061">MDNGGGGGAPADDGEGGDGLLGGGFAGPVLGGGGAAGVGFPPGFAAIPVAGAEAGAAGQDAVYAAVPDADEEEGFYEEDGDEGLGDRDDAEEGGHICQASNLNCKKGSTDEVAAGLQSQYDIAASINKKRPNKPARKPCALCYMESLQSGVYKERFLDAGGMEPHYKRVHPKFMSENKGRTAQNARIISRTSKTMTGITKHSEKIISTLAECGGEGIPVKLEKLVNNSPEDALLAQLQNGHEPEVPLAVILQYLMRLMDEDRIRKELELLSSVPKRASDCEKELLESWRWETTDGDDLAERKKILSRAKEIVFELIDSEVTFLNILYIMYKFKPYFHSAIGSAQVGMLLPDAEVDYWKKWLLKNCQVDYLTVISPMAKACLWEKLANNPRPQNGYERQAGNITVYRVVESVLERLHMAQTPLHFEFKGESLVPKFLGCICQTHTLFGVHIIEKKCNCVNEVPTKTAELAISHVYKGLHSESMYTLASAVCCDDEGRSFACDMDMMKGISGFKHAKKRDPGLLL</sequence>
<evidence type="ECO:0000313" key="2">
    <source>
        <dbReference type="EnsemblPlants" id="ONIVA11G18440.1"/>
    </source>
</evidence>